<accession>M5C054</accession>
<evidence type="ECO:0000313" key="7">
    <source>
        <dbReference type="Proteomes" id="UP000059188"/>
    </source>
</evidence>
<evidence type="ECO:0000313" key="5">
    <source>
        <dbReference type="EMBL" id="CEL63940.1"/>
    </source>
</evidence>
<reference evidence="5 7" key="3">
    <citation type="submission" date="2014-11" db="EMBL/GenBank/DDBJ databases">
        <authorList>
            <person name="Wibberg Daniel"/>
        </authorList>
    </citation>
    <scope>NUCLEOTIDE SEQUENCE [LARGE SCALE GENOMIC DNA]</scope>
    <source>
        <strain evidence="5">Rhizoctonia solani AG1-IB 7/3/14</strain>
    </source>
</reference>
<evidence type="ECO:0000259" key="3">
    <source>
        <dbReference type="Pfam" id="PF12588"/>
    </source>
</evidence>
<dbReference type="HOGENOM" id="CLU_033450_1_0_1"/>
<dbReference type="Proteomes" id="UP000059188">
    <property type="component" value="Unassembled WGS sequence"/>
</dbReference>
<dbReference type="GO" id="GO:0004609">
    <property type="term" value="F:phosphatidylserine decarboxylase activity"/>
    <property type="evidence" value="ECO:0007669"/>
    <property type="project" value="UniProtKB-EC"/>
</dbReference>
<dbReference type="Pfam" id="PF12588">
    <property type="entry name" value="PSDC"/>
    <property type="match status" value="1"/>
</dbReference>
<dbReference type="GO" id="GO:0006646">
    <property type="term" value="P:phosphatidylethanolamine biosynthetic process"/>
    <property type="evidence" value="ECO:0007669"/>
    <property type="project" value="TreeGrafter"/>
</dbReference>
<dbReference type="PANTHER" id="PTHR10067">
    <property type="entry name" value="PHOSPHATIDYLSERINE DECARBOXYLASE"/>
    <property type="match status" value="1"/>
</dbReference>
<protein>
    <submittedName>
        <fullName evidence="4">Phosphatidylserine decarboxylase</fullName>
        <ecNumber evidence="4">4.1.1.65</ecNumber>
    </submittedName>
</protein>
<dbReference type="GO" id="GO:0005739">
    <property type="term" value="C:mitochondrion"/>
    <property type="evidence" value="ECO:0007669"/>
    <property type="project" value="TreeGrafter"/>
</dbReference>
<dbReference type="PANTHER" id="PTHR10067:SF9">
    <property type="entry name" value="PHOSPHATIDYLSERINE DECARBOXYLASE FAMILY PROTEIN (AFU_ORTHOLOGUE AFUA_7G01730)"/>
    <property type="match status" value="1"/>
</dbReference>
<evidence type="ECO:0000313" key="6">
    <source>
        <dbReference type="Proteomes" id="UP000012065"/>
    </source>
</evidence>
<dbReference type="EMBL" id="LN679108">
    <property type="protein sequence ID" value="CEL63940.1"/>
    <property type="molecule type" value="Genomic_DNA"/>
</dbReference>
<reference evidence="4 6" key="2">
    <citation type="journal article" date="2013" name="J. Biotechnol.">
        <title>Establishment and interpretation of the genome sequence of the phytopathogenic fungus Rhizoctonia solani AG1-IB isolate 7/3/14.</title>
        <authorList>
            <person name="Wibberg D.W."/>
            <person name="Jelonek L.J."/>
            <person name="Rupp O.R."/>
            <person name="Hennig M.H."/>
            <person name="Eikmeyer F.E."/>
            <person name="Goesmann A.G."/>
            <person name="Hartmann A.H."/>
            <person name="Borriss R.B."/>
            <person name="Grosch R.G."/>
            <person name="Puehler A.P."/>
            <person name="Schlueter A.S."/>
        </authorList>
    </citation>
    <scope>NUCLEOTIDE SEQUENCE [LARGE SCALE GENOMIC DNA]</scope>
    <source>
        <strain evidence="6">AG1-IB / isolate 7/3/14</strain>
        <strain evidence="4">Isolate 7/3/14</strain>
    </source>
</reference>
<evidence type="ECO:0000256" key="2">
    <source>
        <dbReference type="ARBA" id="ARBA00023239"/>
    </source>
</evidence>
<evidence type="ECO:0000256" key="1">
    <source>
        <dbReference type="ARBA" id="ARBA00022793"/>
    </source>
</evidence>
<dbReference type="STRING" id="1108050.M5C054"/>
<evidence type="ECO:0000313" key="4">
    <source>
        <dbReference type="EMBL" id="CCO32851.1"/>
    </source>
</evidence>
<dbReference type="EMBL" id="CAOJ01010566">
    <property type="protein sequence ID" value="CCO32851.1"/>
    <property type="molecule type" value="Genomic_DNA"/>
</dbReference>
<dbReference type="EC" id="4.1.1.65" evidence="4"/>
<keyword evidence="7" id="KW-1185">Reference proteome</keyword>
<keyword evidence="1" id="KW-0210">Decarboxylase</keyword>
<organism evidence="4 6">
    <name type="scientific">Thanatephorus cucumeris (strain AG1-IB / isolate 7/3/14)</name>
    <name type="common">Lettuce bottom rot fungus</name>
    <name type="synonym">Rhizoctonia solani</name>
    <dbReference type="NCBI Taxonomy" id="1108050"/>
    <lineage>
        <taxon>Eukaryota</taxon>
        <taxon>Fungi</taxon>
        <taxon>Dikarya</taxon>
        <taxon>Basidiomycota</taxon>
        <taxon>Agaricomycotina</taxon>
        <taxon>Agaricomycetes</taxon>
        <taxon>Cantharellales</taxon>
        <taxon>Ceratobasidiaceae</taxon>
        <taxon>Rhizoctonia</taxon>
        <taxon>Rhizoctonia solani AG-1</taxon>
    </lineage>
</organism>
<keyword evidence="2 4" id="KW-0456">Lyase</keyword>
<gene>
    <name evidence="4" type="ORF">BN14_06914</name>
    <name evidence="5" type="ORF">RSOLAG1IB_05705</name>
</gene>
<feature type="domain" description="L-tryptophan decarboxylase PsiD-like" evidence="3">
    <location>
        <begin position="51"/>
        <end position="181"/>
    </location>
</feature>
<dbReference type="Proteomes" id="UP000012065">
    <property type="component" value="Unassembled WGS sequence"/>
</dbReference>
<dbReference type="InterPro" id="IPR003817">
    <property type="entry name" value="PS_Dcarbxylase"/>
</dbReference>
<reference evidence="4" key="1">
    <citation type="submission" date="2012-10" db="EMBL/GenBank/DDBJ databases">
        <authorList>
            <person name="Jelonek L."/>
        </authorList>
    </citation>
    <scope>NUCLEOTIDE SEQUENCE</scope>
    <source>
        <strain evidence="4">Isolate 7/3/14</strain>
    </source>
</reference>
<sequence>MSYLSRYNGWLPSNYVIYNAFIEEIWNDAKAKIPSSIPAAPEMLIPAGLSKIVQKFGDTIDKSEAMRDLFLSIFAQASQPQSHRIKDFTSFLCLLDIIVSGPPRFQVAKGVVAEPIGVPMYLLFDILSNTAAAHQLFCMKEFNDALEELLNGWGKYLRGKNSKSSLHNKEGGWFSPAAIDMLEVDRGRFNDTYVVPNPDAPDRGFESWDDFFTRAVQSTARPLETTGPGLTFPEDGIIFNACESTVERWRHGVKVHDRFWLKGMPYSLYDMFKGSKGNFKPFEGGTVYQAFLSPQDYHRWHSPVAGTIISADIVRGSYYAVLPDKGIYEDEGEEIDARGALIRCQPWLTANATRAVFTIEADNPRIGLFGFIAVGMAEVSTCEIKAHASAVGRHVDAGQELGMFHFGGSSYAVIFRQDAKVRFLKQEGRVQKGKHIQVNKAIGVSVV</sequence>
<dbReference type="OrthoDB" id="5973539at2759"/>
<dbReference type="InterPro" id="IPR022237">
    <property type="entry name" value="PsiD-like"/>
</dbReference>
<dbReference type="Pfam" id="PF02666">
    <property type="entry name" value="PS_Dcarbxylase"/>
    <property type="match status" value="1"/>
</dbReference>
<dbReference type="AlphaFoldDB" id="M5C054"/>
<name>M5C054_THACB</name>
<proteinExistence type="predicted"/>